<evidence type="ECO:0000259" key="2">
    <source>
        <dbReference type="PROSITE" id="PS50110"/>
    </source>
</evidence>
<dbReference type="InterPro" id="IPR052048">
    <property type="entry name" value="ST_Response_Regulator"/>
</dbReference>
<feature type="domain" description="Response regulatory" evidence="2">
    <location>
        <begin position="2"/>
        <end position="118"/>
    </location>
</feature>
<dbReference type="PROSITE" id="PS50110">
    <property type="entry name" value="RESPONSE_REGULATORY"/>
    <property type="match status" value="1"/>
</dbReference>
<reference evidence="3" key="1">
    <citation type="journal article" date="2021" name="PeerJ">
        <title>Extensive microbial diversity within the chicken gut microbiome revealed by metagenomics and culture.</title>
        <authorList>
            <person name="Gilroy R."/>
            <person name="Ravi A."/>
            <person name="Getino M."/>
            <person name="Pursley I."/>
            <person name="Horton D.L."/>
            <person name="Alikhan N.F."/>
            <person name="Baker D."/>
            <person name="Gharbi K."/>
            <person name="Hall N."/>
            <person name="Watson M."/>
            <person name="Adriaenssens E.M."/>
            <person name="Foster-Nyarko E."/>
            <person name="Jarju S."/>
            <person name="Secka A."/>
            <person name="Antonio M."/>
            <person name="Oren A."/>
            <person name="Chaudhuri R.R."/>
            <person name="La Ragione R."/>
            <person name="Hildebrand F."/>
            <person name="Pallen M.J."/>
        </authorList>
    </citation>
    <scope>NUCLEOTIDE SEQUENCE</scope>
    <source>
        <strain evidence="3">CHK171-7178</strain>
    </source>
</reference>
<dbReference type="Gene3D" id="3.40.50.2300">
    <property type="match status" value="1"/>
</dbReference>
<dbReference type="Pfam" id="PF08664">
    <property type="entry name" value="YcbB"/>
    <property type="match status" value="1"/>
</dbReference>
<dbReference type="InterPro" id="IPR001789">
    <property type="entry name" value="Sig_transdc_resp-reg_receiver"/>
</dbReference>
<dbReference type="SUPFAM" id="SSF52172">
    <property type="entry name" value="CheY-like"/>
    <property type="match status" value="1"/>
</dbReference>
<dbReference type="Pfam" id="PF00072">
    <property type="entry name" value="Response_reg"/>
    <property type="match status" value="1"/>
</dbReference>
<dbReference type="Proteomes" id="UP000698173">
    <property type="component" value="Unassembled WGS sequence"/>
</dbReference>
<dbReference type="InterPro" id="IPR013972">
    <property type="entry name" value="YcbB"/>
</dbReference>
<keyword evidence="1" id="KW-0597">Phosphoprotein</keyword>
<accession>A0A921FWK7</accession>
<organism evidence="3 4">
    <name type="scientific">Sporosarcina psychrophila</name>
    <name type="common">Bacillus psychrophilus</name>
    <dbReference type="NCBI Taxonomy" id="1476"/>
    <lineage>
        <taxon>Bacteria</taxon>
        <taxon>Bacillati</taxon>
        <taxon>Bacillota</taxon>
        <taxon>Bacilli</taxon>
        <taxon>Bacillales</taxon>
        <taxon>Caryophanaceae</taxon>
        <taxon>Sporosarcina</taxon>
    </lineage>
</organism>
<dbReference type="GO" id="GO:0000160">
    <property type="term" value="P:phosphorelay signal transduction system"/>
    <property type="evidence" value="ECO:0007669"/>
    <property type="project" value="InterPro"/>
</dbReference>
<sequence>MQYFIVDDDTASRKMLSKIITEGELGVVIGEAESGVKSLPLIHSTNPDFVLIDLLMPELDGIETMEQLRTQGFQGQFIMISQIVNKEMVGEAYGKGVEYFIHKPINRVEVQSILKKMVEQSRLKNSLLAIRESLAHIGSTTVLPKKQTIKECVFSLLNELGIISEPGSKDMVLMMEFLMNRKETGSQLPSLKDLYEAVASSYKTDDKDIKKECKSIEQRIRRTILTAVTNFASLGTMDYMNPKFEYFAPRYFEFEEIRRRMKEIDENTNEPTKVKINIKKFLQVLYLDTAEKYNQR</sequence>
<evidence type="ECO:0000256" key="1">
    <source>
        <dbReference type="PROSITE-ProRule" id="PRU00169"/>
    </source>
</evidence>
<gene>
    <name evidence="3" type="ORF">K8V56_01140</name>
</gene>
<evidence type="ECO:0000313" key="3">
    <source>
        <dbReference type="EMBL" id="HJF30366.1"/>
    </source>
</evidence>
<protein>
    <submittedName>
        <fullName evidence="3">Response regulator</fullName>
    </submittedName>
</protein>
<dbReference type="EMBL" id="DYWT01000017">
    <property type="protein sequence ID" value="HJF30366.1"/>
    <property type="molecule type" value="Genomic_DNA"/>
</dbReference>
<name>A0A921FWK7_SPOPS</name>
<dbReference type="InterPro" id="IPR011006">
    <property type="entry name" value="CheY-like_superfamily"/>
</dbReference>
<comment type="caution">
    <text evidence="3">The sequence shown here is derived from an EMBL/GenBank/DDBJ whole genome shotgun (WGS) entry which is preliminary data.</text>
</comment>
<feature type="modified residue" description="4-aspartylphosphate" evidence="1">
    <location>
        <position position="53"/>
    </location>
</feature>
<evidence type="ECO:0000313" key="4">
    <source>
        <dbReference type="Proteomes" id="UP000698173"/>
    </source>
</evidence>
<reference evidence="3" key="2">
    <citation type="submission" date="2021-09" db="EMBL/GenBank/DDBJ databases">
        <authorList>
            <person name="Gilroy R."/>
        </authorList>
    </citation>
    <scope>NUCLEOTIDE SEQUENCE</scope>
    <source>
        <strain evidence="3">CHK171-7178</strain>
    </source>
</reference>
<dbReference type="AlphaFoldDB" id="A0A921FWK7"/>
<dbReference type="PANTHER" id="PTHR43228">
    <property type="entry name" value="TWO-COMPONENT RESPONSE REGULATOR"/>
    <property type="match status" value="1"/>
</dbReference>
<dbReference type="PANTHER" id="PTHR43228:SF8">
    <property type="entry name" value="TRANSCRIPTIONAL REGULATORY PROTEIN GLNL"/>
    <property type="match status" value="1"/>
</dbReference>
<dbReference type="SMART" id="SM00448">
    <property type="entry name" value="REC"/>
    <property type="match status" value="1"/>
</dbReference>
<proteinExistence type="predicted"/>